<keyword evidence="1" id="KW-0472">Membrane</keyword>
<evidence type="ECO:0000256" key="1">
    <source>
        <dbReference type="SAM" id="Phobius"/>
    </source>
</evidence>
<keyword evidence="1" id="KW-0812">Transmembrane</keyword>
<evidence type="ECO:0000313" key="2">
    <source>
        <dbReference type="EMBL" id="HED10560.1"/>
    </source>
</evidence>
<proteinExistence type="predicted"/>
<sequence length="76" mass="8325">MKASQALERAKRVKRAHEHEWLALSNVVSIGIGNVHGVTGIIIGVKNHPDAVREKIAAEIEGIPIEIKTLRELKAL</sequence>
<keyword evidence="1" id="KW-1133">Transmembrane helix</keyword>
<organism evidence="2">
    <name type="scientific">Caldithrix abyssi</name>
    <dbReference type="NCBI Taxonomy" id="187145"/>
    <lineage>
        <taxon>Bacteria</taxon>
        <taxon>Pseudomonadati</taxon>
        <taxon>Calditrichota</taxon>
        <taxon>Calditrichia</taxon>
        <taxon>Calditrichales</taxon>
        <taxon>Calditrichaceae</taxon>
        <taxon>Caldithrix</taxon>
    </lineage>
</organism>
<dbReference type="AlphaFoldDB" id="A0A7V1PUK2"/>
<gene>
    <name evidence="2" type="ORF">ENJ10_07710</name>
</gene>
<protein>
    <submittedName>
        <fullName evidence="2">Uncharacterized protein</fullName>
    </submittedName>
</protein>
<feature type="transmembrane region" description="Helical" evidence="1">
    <location>
        <begin position="21"/>
        <end position="45"/>
    </location>
</feature>
<reference evidence="2" key="1">
    <citation type="journal article" date="2020" name="mSystems">
        <title>Genome- and Community-Level Interaction Insights into Carbon Utilization and Element Cycling Functions of Hydrothermarchaeota in Hydrothermal Sediment.</title>
        <authorList>
            <person name="Zhou Z."/>
            <person name="Liu Y."/>
            <person name="Xu W."/>
            <person name="Pan J."/>
            <person name="Luo Z.H."/>
            <person name="Li M."/>
        </authorList>
    </citation>
    <scope>NUCLEOTIDE SEQUENCE [LARGE SCALE GENOMIC DNA]</scope>
    <source>
        <strain evidence="2">HyVt-456</strain>
    </source>
</reference>
<comment type="caution">
    <text evidence="2">The sequence shown here is derived from an EMBL/GenBank/DDBJ whole genome shotgun (WGS) entry which is preliminary data.</text>
</comment>
<accession>A0A7V1PUK2</accession>
<dbReference type="Proteomes" id="UP000886005">
    <property type="component" value="Unassembled WGS sequence"/>
</dbReference>
<name>A0A7V1PUK2_CALAY</name>
<dbReference type="EMBL" id="DRLD01000213">
    <property type="protein sequence ID" value="HED10560.1"/>
    <property type="molecule type" value="Genomic_DNA"/>
</dbReference>